<evidence type="ECO:0000256" key="4">
    <source>
        <dbReference type="ARBA" id="ARBA00023002"/>
    </source>
</evidence>
<comment type="similarity">
    <text evidence="1">Belongs to the NADH:flavin oxidoreductase/NADH oxidase family.</text>
</comment>
<organism evidence="6 7">
    <name type="scientific">Papiliotrema laurentii</name>
    <name type="common">Cryptococcus laurentii</name>
    <dbReference type="NCBI Taxonomy" id="5418"/>
    <lineage>
        <taxon>Eukaryota</taxon>
        <taxon>Fungi</taxon>
        <taxon>Dikarya</taxon>
        <taxon>Basidiomycota</taxon>
        <taxon>Agaricomycotina</taxon>
        <taxon>Tremellomycetes</taxon>
        <taxon>Tremellales</taxon>
        <taxon>Rhynchogastremaceae</taxon>
        <taxon>Papiliotrema</taxon>
    </lineage>
</organism>
<protein>
    <recommendedName>
        <fullName evidence="5">NADH:flavin oxidoreductase/NADH oxidase N-terminal domain-containing protein</fullName>
    </recommendedName>
</protein>
<proteinExistence type="inferred from homology"/>
<dbReference type="InterPro" id="IPR013785">
    <property type="entry name" value="Aldolase_TIM"/>
</dbReference>
<evidence type="ECO:0000259" key="5">
    <source>
        <dbReference type="Pfam" id="PF00724"/>
    </source>
</evidence>
<dbReference type="GO" id="GO:0016491">
    <property type="term" value="F:oxidoreductase activity"/>
    <property type="evidence" value="ECO:0007669"/>
    <property type="project" value="UniProtKB-KW"/>
</dbReference>
<dbReference type="Gene3D" id="3.20.20.70">
    <property type="entry name" value="Aldolase class I"/>
    <property type="match status" value="1"/>
</dbReference>
<dbReference type="Proteomes" id="UP001182556">
    <property type="component" value="Unassembled WGS sequence"/>
</dbReference>
<keyword evidence="2" id="KW-0285">Flavoprotein</keyword>
<keyword evidence="3" id="KW-0288">FMN</keyword>
<gene>
    <name evidence="6" type="ORF">DB88DRAFT_479964</name>
</gene>
<dbReference type="PANTHER" id="PTHR43656:SF2">
    <property type="entry name" value="BINDING OXIDOREDUCTASE, PUTATIVE (AFU_ORTHOLOGUE AFUA_2G08260)-RELATED"/>
    <property type="match status" value="1"/>
</dbReference>
<dbReference type="PANTHER" id="PTHR43656">
    <property type="entry name" value="BINDING OXIDOREDUCTASE, PUTATIVE (AFU_ORTHOLOGUE AFUA_2G08260)-RELATED"/>
    <property type="match status" value="1"/>
</dbReference>
<evidence type="ECO:0000313" key="7">
    <source>
        <dbReference type="Proteomes" id="UP001182556"/>
    </source>
</evidence>
<sequence length="521" mass="55854">MQTSKEDIQLVQSPLILPNGRIVPNRLVKVAMEEGIAVKHGRPGRNHRELYAAWARGGWGIIVTGNVQVDPRHLATPHDLFVPDSSPATIASYALLNHAIISSASPPPCRSGAGSPTTTTPLEPLTLVQLSHPGLQSSAVVCMARAPWSPAVAPCTSRPDLGTSWMGRALGYLFWPMASRRLSVDQWLDVVQRFVGSAKVMEEAGWGGVQIHAAHGYLLAEYLSALTNPHPEPLPGAPANLPLRLHLLHLILHGIHKRKGRSFTLAVKINCSDFVQGGLDEEQAAEIVKTIVSWGIVDILEVSGGTYATPAFATGEKHRPVNGQITRQSLFSHFTSALLPQLPSPPAGPAIILTGGMHDRPLIASSLRNRACDLAGIGRPACLDPSLPNRVIFNPAVRDDDTALPCGEEIRGSAFFKWVFGGGKGSGSKVEKGREDPADPYETAPAIPAPSNMPSGGIPLVGASISILWHEMQLSRIGRGVEPNPEMNWLIGLFVEFFWWGLFGGGPAGWFVSRANVGRSV</sequence>
<name>A0AAD9FX95_PAPLA</name>
<dbReference type="EMBL" id="JAODAN010000001">
    <property type="protein sequence ID" value="KAK1927977.1"/>
    <property type="molecule type" value="Genomic_DNA"/>
</dbReference>
<dbReference type="Pfam" id="PF00724">
    <property type="entry name" value="Oxidored_FMN"/>
    <property type="match status" value="1"/>
</dbReference>
<evidence type="ECO:0000256" key="1">
    <source>
        <dbReference type="ARBA" id="ARBA00005979"/>
    </source>
</evidence>
<feature type="domain" description="NADH:flavin oxidoreductase/NADH oxidase N-terminal" evidence="5">
    <location>
        <begin position="179"/>
        <end position="391"/>
    </location>
</feature>
<dbReference type="InterPro" id="IPR051799">
    <property type="entry name" value="NADH_flavin_oxidoreductase"/>
</dbReference>
<evidence type="ECO:0000256" key="3">
    <source>
        <dbReference type="ARBA" id="ARBA00022643"/>
    </source>
</evidence>
<comment type="caution">
    <text evidence="6">The sequence shown here is derived from an EMBL/GenBank/DDBJ whole genome shotgun (WGS) entry which is preliminary data.</text>
</comment>
<dbReference type="AlphaFoldDB" id="A0AAD9FX95"/>
<dbReference type="GO" id="GO:0010181">
    <property type="term" value="F:FMN binding"/>
    <property type="evidence" value="ECO:0007669"/>
    <property type="project" value="InterPro"/>
</dbReference>
<keyword evidence="7" id="KW-1185">Reference proteome</keyword>
<accession>A0AAD9FX95</accession>
<evidence type="ECO:0000256" key="2">
    <source>
        <dbReference type="ARBA" id="ARBA00022630"/>
    </source>
</evidence>
<keyword evidence="4" id="KW-0560">Oxidoreductase</keyword>
<dbReference type="InterPro" id="IPR001155">
    <property type="entry name" value="OxRdtase_FMN_N"/>
</dbReference>
<dbReference type="SUPFAM" id="SSF51395">
    <property type="entry name" value="FMN-linked oxidoreductases"/>
    <property type="match status" value="1"/>
</dbReference>
<evidence type="ECO:0000313" key="6">
    <source>
        <dbReference type="EMBL" id="KAK1927977.1"/>
    </source>
</evidence>
<reference evidence="6" key="1">
    <citation type="submission" date="2023-02" db="EMBL/GenBank/DDBJ databases">
        <title>Identification and recombinant expression of a fungal hydrolase from Papiliotrema laurentii that hydrolyzes apple cutin and clears colloidal polyester polyurethane.</title>
        <authorList>
            <consortium name="DOE Joint Genome Institute"/>
            <person name="Roman V.A."/>
            <person name="Bojanowski C."/>
            <person name="Crable B.R."/>
            <person name="Wagner D.N."/>
            <person name="Hung C.S."/>
            <person name="Nadeau L.J."/>
            <person name="Schratz L."/>
            <person name="Haridas S."/>
            <person name="Pangilinan J."/>
            <person name="Lipzen A."/>
            <person name="Na H."/>
            <person name="Yan M."/>
            <person name="Ng V."/>
            <person name="Grigoriev I.V."/>
            <person name="Spatafora J.W."/>
            <person name="Barlow D."/>
            <person name="Biffinger J."/>
            <person name="Kelley-Loughnane N."/>
            <person name="Varaljay V.A."/>
            <person name="Crookes-Goodson W.J."/>
        </authorList>
    </citation>
    <scope>NUCLEOTIDE SEQUENCE</scope>
    <source>
        <strain evidence="6">5307AH</strain>
    </source>
</reference>